<name>A0A8F5GV39_SACSH</name>
<dbReference type="KEGG" id="sshi:J5U23_p2906"/>
<evidence type="ECO:0000256" key="1">
    <source>
        <dbReference type="SAM" id="Phobius"/>
    </source>
</evidence>
<dbReference type="KEGG" id="sshi:J5U23_02906"/>
<dbReference type="EMBL" id="CP077716">
    <property type="protein sequence ID" value="QXJ27124.1"/>
    <property type="molecule type" value="Genomic_DNA"/>
</dbReference>
<accession>A0A8F5GV39</accession>
<dbReference type="RefSeq" id="WP_218265733.1">
    <property type="nucleotide sequence ID" value="NZ_CP077716.1"/>
</dbReference>
<evidence type="ECO:0000313" key="3">
    <source>
        <dbReference type="EMBL" id="QXJ30017.1"/>
    </source>
</evidence>
<dbReference type="Proteomes" id="UP000694018">
    <property type="component" value="Plasmid pB12E5"/>
</dbReference>
<dbReference type="EMBL" id="CP077717">
    <property type="protein sequence ID" value="QXJ30017.1"/>
    <property type="molecule type" value="Genomic_DNA"/>
</dbReference>
<feature type="transmembrane region" description="Helical" evidence="1">
    <location>
        <begin position="59"/>
        <end position="80"/>
    </location>
</feature>
<evidence type="ECO:0000313" key="4">
    <source>
        <dbReference type="Proteomes" id="UP000694018"/>
    </source>
</evidence>
<dbReference type="AlphaFoldDB" id="A0A8F5GV39"/>
<dbReference type="GeneID" id="65564380"/>
<organism evidence="3 4">
    <name type="scientific">Saccharolobus shibatae (strain ATCC 51178 / DSM 5389 / JCM 8931 / NBRC 15437 / B12)</name>
    <name type="common">Sulfolobus shibatae</name>
    <dbReference type="NCBI Taxonomy" id="523848"/>
    <lineage>
        <taxon>Archaea</taxon>
        <taxon>Thermoproteota</taxon>
        <taxon>Thermoprotei</taxon>
        <taxon>Sulfolobales</taxon>
        <taxon>Sulfolobaceae</taxon>
        <taxon>Saccharolobus</taxon>
    </lineage>
</organism>
<evidence type="ECO:0000313" key="2">
    <source>
        <dbReference type="EMBL" id="QXJ27124.1"/>
    </source>
</evidence>
<sequence length="87" mass="9287">MLRKLVQIGKKMRKNGMHETTWYTFGAAAGAAIVGNTILSNVNVAGLNAATVTDIIGGGLAAAGFYELTNIVTPKIVLWLEKRKAKQ</sequence>
<keyword evidence="1" id="KW-0812">Transmembrane</keyword>
<keyword evidence="1" id="KW-0472">Membrane</keyword>
<keyword evidence="1" id="KW-1133">Transmembrane helix</keyword>
<keyword evidence="2" id="KW-0614">Plasmid</keyword>
<gene>
    <name evidence="3" type="ORF">J5U23_02906</name>
    <name evidence="2" type="ORF">J5U23_p2906</name>
</gene>
<proteinExistence type="predicted"/>
<feature type="transmembrane region" description="Helical" evidence="1">
    <location>
        <begin position="21"/>
        <end position="39"/>
    </location>
</feature>
<geneLocation type="plasmid" evidence="2 4">
    <name>pB12E5</name>
</geneLocation>
<protein>
    <submittedName>
        <fullName evidence="3">Uncharacterized protein</fullName>
    </submittedName>
</protein>
<reference evidence="3" key="1">
    <citation type="journal article" date="2021" name="Environ. Microbiol.">
        <title>New insights into the diversity and evolution of the archaeal mobilome from three complete genomes of Saccharolobus shibatae.</title>
        <authorList>
            <person name="Medvedeva S."/>
            <person name="Brandt D."/>
            <person name="Cvirkaite-Krupovic V."/>
            <person name="Liu Y."/>
            <person name="Severinov K."/>
            <person name="Ishino S."/>
            <person name="Ishino Y."/>
            <person name="Prangishvili D."/>
            <person name="Kalinowski J."/>
            <person name="Krupovic M."/>
        </authorList>
    </citation>
    <scope>NUCLEOTIDE SEQUENCE</scope>
    <source>
        <strain evidence="3">B12</strain>
        <plasmid evidence="2">pB12E5</plasmid>
    </source>
</reference>
<dbReference type="Proteomes" id="UP000694018">
    <property type="component" value="Chromosome"/>
</dbReference>